<dbReference type="Gene3D" id="1.25.10.10">
    <property type="entry name" value="Leucine-rich Repeat Variant"/>
    <property type="match status" value="1"/>
</dbReference>
<dbReference type="EMBL" id="JABEBT010000003">
    <property type="protein sequence ID" value="KAF7639743.1"/>
    <property type="molecule type" value="Genomic_DNA"/>
</dbReference>
<proteinExistence type="predicted"/>
<dbReference type="SUPFAM" id="SSF48371">
    <property type="entry name" value="ARM repeat"/>
    <property type="match status" value="1"/>
</dbReference>
<protein>
    <submittedName>
        <fullName evidence="2">Uncharacterized protein</fullName>
    </submittedName>
</protein>
<dbReference type="PANTHER" id="PTHR12444:SF8">
    <property type="entry name" value="PROTEIN EFR3 HOMOLOG CMP44E"/>
    <property type="match status" value="1"/>
</dbReference>
<dbReference type="PANTHER" id="PTHR12444">
    <property type="entry name" value="PROTEIN EFR3 HOMOLOG CMP44E"/>
    <property type="match status" value="1"/>
</dbReference>
<evidence type="ECO:0000256" key="1">
    <source>
        <dbReference type="SAM" id="MobiDB-lite"/>
    </source>
</evidence>
<gene>
    <name evidence="2" type="ORF">Mgra_00000664</name>
</gene>
<dbReference type="GO" id="GO:0072659">
    <property type="term" value="P:protein localization to plasma membrane"/>
    <property type="evidence" value="ECO:0007669"/>
    <property type="project" value="TreeGrafter"/>
</dbReference>
<dbReference type="GO" id="GO:0005886">
    <property type="term" value="C:plasma membrane"/>
    <property type="evidence" value="ECO:0007669"/>
    <property type="project" value="TreeGrafter"/>
</dbReference>
<name>A0A8T0A478_9BILA</name>
<organism evidence="2 3">
    <name type="scientific">Meloidogyne graminicola</name>
    <dbReference type="NCBI Taxonomy" id="189291"/>
    <lineage>
        <taxon>Eukaryota</taxon>
        <taxon>Metazoa</taxon>
        <taxon>Ecdysozoa</taxon>
        <taxon>Nematoda</taxon>
        <taxon>Chromadorea</taxon>
        <taxon>Rhabditida</taxon>
        <taxon>Tylenchina</taxon>
        <taxon>Tylenchomorpha</taxon>
        <taxon>Tylenchoidea</taxon>
        <taxon>Meloidogynidae</taxon>
        <taxon>Meloidogyninae</taxon>
        <taxon>Meloidogyne</taxon>
    </lineage>
</organism>
<accession>A0A8T0A478</accession>
<feature type="compositionally biased region" description="Polar residues" evidence="1">
    <location>
        <begin position="574"/>
        <end position="592"/>
    </location>
</feature>
<dbReference type="OrthoDB" id="19232at2759"/>
<evidence type="ECO:0000313" key="3">
    <source>
        <dbReference type="Proteomes" id="UP000605970"/>
    </source>
</evidence>
<sequence>MNKIIPSILFNFQDENDEVDDQRVDHTTAMLFHHYPEEQNGSIAETEPRNLALQCLRELFQKCSFGSLKSVLEPVFRHFDLHNKWDPPAQFAIKTFKAILYSIQSQNSYFVIQELINQLEQVQHGDSNVRVGMATVLSNIVSIAGTSIGPLLLAIFNSLLKLLRSSVEFQQSKQCVDLEKERLFQNTLINALGDFASALPDYQKVEIMMFTAGSIPNVETSTVNLKLEKTGKPFLQKVLVKTLLEVATKYKTFYLATVFTDAFLRTLLQLQLTRDAEVRLIAHQVFQTLLDRHDNQQKLEHLILKLPEMQIEDLPLIVEKCSRQDSLFMRRHIHLIVSTLYRCIIMAESEQSVPLELQLFSFLCSMALILIEVGNDETQVELLRLAFALQQYVLDEHLSERKAIIINNLIACYMSLSSKLASIPALCQHVQQVINLRIQRSHSINSDKLNVDEIKLPNEKPNILQEANEPENGGAFSPPPSKAPIAHMDSEDDFLPSANGSKISTSRIKIFPESNKNGKNEFLITENDKELLFCAETAYEAIKESNKESQKLLQPFKPITISKSMLKSFDVSSAASGQKSTQKRGSSSTQLNGLDLPTDKSKSTTTSTSGGLMFSSPLNRNKSAIEISEGGEILDNQNINDSKQIEMNRTLSQQNSLDSISVGSSSVDWSPPDTAINSRRNTLLNKQDVHLPITVEQLRILANTPLDIAEEERRDQEKSREVLKMFRDKNQQQLSELFRHHQRHCSCSSTGPPCPHGNGEGQEETLAQTIQRLTIRHDEKTRIRMFGQQAPPATIFDIKFPSSFEI</sequence>
<dbReference type="InterPro" id="IPR011989">
    <property type="entry name" value="ARM-like"/>
</dbReference>
<evidence type="ECO:0000313" key="2">
    <source>
        <dbReference type="EMBL" id="KAF7639743.1"/>
    </source>
</evidence>
<dbReference type="InterPro" id="IPR016024">
    <property type="entry name" value="ARM-type_fold"/>
</dbReference>
<dbReference type="AlphaFoldDB" id="A0A8T0A478"/>
<comment type="caution">
    <text evidence="2">The sequence shown here is derived from an EMBL/GenBank/DDBJ whole genome shotgun (WGS) entry which is preliminary data.</text>
</comment>
<reference evidence="2" key="1">
    <citation type="journal article" date="2020" name="Ecol. Evol.">
        <title>Genome structure and content of the rice root-knot nematode (Meloidogyne graminicola).</title>
        <authorList>
            <person name="Phan N.T."/>
            <person name="Danchin E.G.J."/>
            <person name="Klopp C."/>
            <person name="Perfus-Barbeoch L."/>
            <person name="Kozlowski D.K."/>
            <person name="Koutsovoulos G.D."/>
            <person name="Lopez-Roques C."/>
            <person name="Bouchez O."/>
            <person name="Zahm M."/>
            <person name="Besnard G."/>
            <person name="Bellafiore S."/>
        </authorList>
    </citation>
    <scope>NUCLEOTIDE SEQUENCE</scope>
    <source>
        <strain evidence="2">VN-18</strain>
    </source>
</reference>
<feature type="region of interest" description="Disordered" evidence="1">
    <location>
        <begin position="574"/>
        <end position="617"/>
    </location>
</feature>
<dbReference type="Proteomes" id="UP000605970">
    <property type="component" value="Unassembled WGS sequence"/>
</dbReference>
<keyword evidence="3" id="KW-1185">Reference proteome</keyword>
<dbReference type="InterPro" id="IPR051851">
    <property type="entry name" value="EFR3_Homologs"/>
</dbReference>